<dbReference type="EMBL" id="MQUB01000001">
    <property type="protein sequence ID" value="PQB05559.1"/>
    <property type="molecule type" value="Genomic_DNA"/>
</dbReference>
<dbReference type="SUPFAM" id="SSF52833">
    <property type="entry name" value="Thioredoxin-like"/>
    <property type="match status" value="1"/>
</dbReference>
<feature type="domain" description="Thioredoxin" evidence="2">
    <location>
        <begin position="13"/>
        <end position="157"/>
    </location>
</feature>
<reference evidence="3 4" key="1">
    <citation type="submission" date="2016-11" db="EMBL/GenBank/DDBJ databases">
        <title>Trade-off between light-utilization and light-protection in marine flavobacteria.</title>
        <authorList>
            <person name="Kumagai Y."/>
        </authorList>
    </citation>
    <scope>NUCLEOTIDE SEQUENCE [LARGE SCALE GENOMIC DNA]</scope>
    <source>
        <strain evidence="3 4">NBRC 107741</strain>
    </source>
</reference>
<dbReference type="PROSITE" id="PS51352">
    <property type="entry name" value="THIOREDOXIN_2"/>
    <property type="match status" value="1"/>
</dbReference>
<dbReference type="Pfam" id="PF13899">
    <property type="entry name" value="Thioredoxin_7"/>
    <property type="match status" value="1"/>
</dbReference>
<feature type="signal peptide" evidence="1">
    <location>
        <begin position="1"/>
        <end position="21"/>
    </location>
</feature>
<keyword evidence="1" id="KW-0732">Signal</keyword>
<gene>
    <name evidence="3" type="ORF">BST85_12115</name>
</gene>
<accession>A0A2S7KSF0</accession>
<dbReference type="AlphaFoldDB" id="A0A2S7KSF0"/>
<dbReference type="Proteomes" id="UP000239800">
    <property type="component" value="Unassembled WGS sequence"/>
</dbReference>
<evidence type="ECO:0000313" key="4">
    <source>
        <dbReference type="Proteomes" id="UP000239800"/>
    </source>
</evidence>
<evidence type="ECO:0000256" key="1">
    <source>
        <dbReference type="SAM" id="SignalP"/>
    </source>
</evidence>
<protein>
    <recommendedName>
        <fullName evidence="2">Thioredoxin domain-containing protein</fullName>
    </recommendedName>
</protein>
<dbReference type="InterPro" id="IPR013766">
    <property type="entry name" value="Thioredoxin_domain"/>
</dbReference>
<dbReference type="InterPro" id="IPR036249">
    <property type="entry name" value="Thioredoxin-like_sf"/>
</dbReference>
<dbReference type="OrthoDB" id="9811036at2"/>
<dbReference type="RefSeq" id="WP_104813505.1">
    <property type="nucleotide sequence ID" value="NZ_MQUB01000001.1"/>
</dbReference>
<name>A0A2S7KSF0_9FLAO</name>
<evidence type="ECO:0000259" key="2">
    <source>
        <dbReference type="PROSITE" id="PS51352"/>
    </source>
</evidence>
<keyword evidence="4" id="KW-1185">Reference proteome</keyword>
<evidence type="ECO:0000313" key="3">
    <source>
        <dbReference type="EMBL" id="PQB05559.1"/>
    </source>
</evidence>
<proteinExistence type="predicted"/>
<dbReference type="Gene3D" id="3.40.30.10">
    <property type="entry name" value="Glutaredoxin"/>
    <property type="match status" value="1"/>
</dbReference>
<feature type="chain" id="PRO_5015604575" description="Thioredoxin domain-containing protein" evidence="1">
    <location>
        <begin position="22"/>
        <end position="157"/>
    </location>
</feature>
<comment type="caution">
    <text evidence="3">The sequence shown here is derived from an EMBL/GenBank/DDBJ whole genome shotgun (WGS) entry which is preliminary data.</text>
</comment>
<organism evidence="3 4">
    <name type="scientific">Aureitalea marina</name>
    <dbReference type="NCBI Taxonomy" id="930804"/>
    <lineage>
        <taxon>Bacteria</taxon>
        <taxon>Pseudomonadati</taxon>
        <taxon>Bacteroidota</taxon>
        <taxon>Flavobacteriia</taxon>
        <taxon>Flavobacteriales</taxon>
        <taxon>Flavobacteriaceae</taxon>
        <taxon>Aureitalea</taxon>
    </lineage>
</organism>
<sequence>MRPADFILLLFLLLSTSSILSQELETTTFTELEENMKQDPRPVLVFLYTDWCKFCTAMKKSTFKEDAVIKKLNQQFYYVPFNGESREDVVFLGARFRYQSTGLKTGIHQLAEQLGTVDGQLTYPVSVILNQDYEIQFQHNAFLGPDELLNVLQAVND</sequence>